<evidence type="ECO:0008006" key="5">
    <source>
        <dbReference type="Google" id="ProtNLM"/>
    </source>
</evidence>
<keyword evidence="2" id="KW-0732">Signal</keyword>
<dbReference type="EMBL" id="JAODUO010000930">
    <property type="protein sequence ID" value="KAK2172767.1"/>
    <property type="molecule type" value="Genomic_DNA"/>
</dbReference>
<organism evidence="3 4">
    <name type="scientific">Ridgeia piscesae</name>
    <name type="common">Tubeworm</name>
    <dbReference type="NCBI Taxonomy" id="27915"/>
    <lineage>
        <taxon>Eukaryota</taxon>
        <taxon>Metazoa</taxon>
        <taxon>Spiralia</taxon>
        <taxon>Lophotrochozoa</taxon>
        <taxon>Annelida</taxon>
        <taxon>Polychaeta</taxon>
        <taxon>Sedentaria</taxon>
        <taxon>Canalipalpata</taxon>
        <taxon>Sabellida</taxon>
        <taxon>Siboglinidae</taxon>
        <taxon>Ridgeia</taxon>
    </lineage>
</organism>
<evidence type="ECO:0000313" key="4">
    <source>
        <dbReference type="Proteomes" id="UP001209878"/>
    </source>
</evidence>
<feature type="signal peptide" evidence="2">
    <location>
        <begin position="1"/>
        <end position="19"/>
    </location>
</feature>
<feature type="chain" id="PRO_5042074589" description="Secreted protein" evidence="2">
    <location>
        <begin position="20"/>
        <end position="153"/>
    </location>
</feature>
<accession>A0AAD9KK32</accession>
<keyword evidence="1" id="KW-0812">Transmembrane</keyword>
<keyword evidence="4" id="KW-1185">Reference proteome</keyword>
<evidence type="ECO:0000256" key="1">
    <source>
        <dbReference type="SAM" id="Phobius"/>
    </source>
</evidence>
<keyword evidence="1" id="KW-1133">Transmembrane helix</keyword>
<dbReference type="Proteomes" id="UP001209878">
    <property type="component" value="Unassembled WGS sequence"/>
</dbReference>
<gene>
    <name evidence="3" type="ORF">NP493_930g00000</name>
</gene>
<evidence type="ECO:0000313" key="3">
    <source>
        <dbReference type="EMBL" id="KAK2172767.1"/>
    </source>
</evidence>
<protein>
    <recommendedName>
        <fullName evidence="5">Secreted protein</fullName>
    </recommendedName>
</protein>
<comment type="caution">
    <text evidence="3">The sequence shown here is derived from an EMBL/GenBank/DDBJ whole genome shotgun (WGS) entry which is preliminary data.</text>
</comment>
<keyword evidence="1" id="KW-0472">Membrane</keyword>
<sequence>MMALTALLTIWMSMSPSMSTGCAPGFTSSCFFLCQVMYSSLSMARRKLGSLYCGWTKHRADDTIAAVSGPVTPVAVKNSAIFGVRRNGTGRLASSSPVNQRHLVSSSSNTATGTSINHVVVFLDILYLLFAVLAWTPNKTVFIIIKTRGDSNS</sequence>
<dbReference type="AlphaFoldDB" id="A0AAD9KK32"/>
<name>A0AAD9KK32_RIDPI</name>
<feature type="transmembrane region" description="Helical" evidence="1">
    <location>
        <begin position="116"/>
        <end position="136"/>
    </location>
</feature>
<proteinExistence type="predicted"/>
<reference evidence="3" key="1">
    <citation type="journal article" date="2023" name="Mol. Biol. Evol.">
        <title>Third-Generation Sequencing Reveals the Adaptive Role of the Epigenome in Three Deep-Sea Polychaetes.</title>
        <authorList>
            <person name="Perez M."/>
            <person name="Aroh O."/>
            <person name="Sun Y."/>
            <person name="Lan Y."/>
            <person name="Juniper S.K."/>
            <person name="Young C.R."/>
            <person name="Angers B."/>
            <person name="Qian P.Y."/>
        </authorList>
    </citation>
    <scope>NUCLEOTIDE SEQUENCE</scope>
    <source>
        <tissue evidence="3">Vestimentum</tissue>
    </source>
</reference>
<evidence type="ECO:0000256" key="2">
    <source>
        <dbReference type="SAM" id="SignalP"/>
    </source>
</evidence>